<gene>
    <name evidence="4" type="primary">LOC117651725</name>
</gene>
<protein>
    <submittedName>
        <fullName evidence="4">Uncharacterized protein LOC117651725 isoform X1</fullName>
    </submittedName>
</protein>
<feature type="region of interest" description="Disordered" evidence="1">
    <location>
        <begin position="961"/>
        <end position="983"/>
    </location>
</feature>
<keyword evidence="3" id="KW-1185">Reference proteome</keyword>
<dbReference type="InParanoid" id="A0A6P9A3A5"/>
<name>A0A6P9A3A5_THRPL</name>
<evidence type="ECO:0000313" key="3">
    <source>
        <dbReference type="Proteomes" id="UP000515158"/>
    </source>
</evidence>
<proteinExistence type="predicted"/>
<feature type="chain" id="PRO_5028154346" evidence="2">
    <location>
        <begin position="29"/>
        <end position="1381"/>
    </location>
</feature>
<evidence type="ECO:0000313" key="4">
    <source>
        <dbReference type="RefSeq" id="XP_034251920.1"/>
    </source>
</evidence>
<feature type="compositionally biased region" description="Low complexity" evidence="1">
    <location>
        <begin position="1025"/>
        <end position="1039"/>
    </location>
</feature>
<evidence type="ECO:0000256" key="2">
    <source>
        <dbReference type="SAM" id="SignalP"/>
    </source>
</evidence>
<dbReference type="KEGG" id="tpal:117651725"/>
<feature type="signal peptide" evidence="2">
    <location>
        <begin position="1"/>
        <end position="28"/>
    </location>
</feature>
<evidence type="ECO:0000256" key="1">
    <source>
        <dbReference type="SAM" id="MobiDB-lite"/>
    </source>
</evidence>
<accession>A0A6P9A3A5</accession>
<feature type="region of interest" description="Disordered" evidence="1">
    <location>
        <begin position="1362"/>
        <end position="1381"/>
    </location>
</feature>
<dbReference type="RefSeq" id="XP_034251920.1">
    <property type="nucleotide sequence ID" value="XM_034396029.1"/>
</dbReference>
<keyword evidence="2" id="KW-0732">Signal</keyword>
<organism evidence="4">
    <name type="scientific">Thrips palmi</name>
    <name type="common">Melon thrips</name>
    <dbReference type="NCBI Taxonomy" id="161013"/>
    <lineage>
        <taxon>Eukaryota</taxon>
        <taxon>Metazoa</taxon>
        <taxon>Ecdysozoa</taxon>
        <taxon>Arthropoda</taxon>
        <taxon>Hexapoda</taxon>
        <taxon>Insecta</taxon>
        <taxon>Pterygota</taxon>
        <taxon>Neoptera</taxon>
        <taxon>Paraneoptera</taxon>
        <taxon>Thysanoptera</taxon>
        <taxon>Terebrantia</taxon>
        <taxon>Thripoidea</taxon>
        <taxon>Thripidae</taxon>
        <taxon>Thrips</taxon>
    </lineage>
</organism>
<feature type="compositionally biased region" description="Low complexity" evidence="1">
    <location>
        <begin position="33"/>
        <end position="46"/>
    </location>
</feature>
<feature type="compositionally biased region" description="Low complexity" evidence="1">
    <location>
        <begin position="1066"/>
        <end position="1078"/>
    </location>
</feature>
<feature type="region of interest" description="Disordered" evidence="1">
    <location>
        <begin position="33"/>
        <end position="64"/>
    </location>
</feature>
<dbReference type="Proteomes" id="UP000515158">
    <property type="component" value="Unplaced"/>
</dbReference>
<feature type="region of interest" description="Disordered" evidence="1">
    <location>
        <begin position="1013"/>
        <end position="1097"/>
    </location>
</feature>
<feature type="compositionally biased region" description="Low complexity" evidence="1">
    <location>
        <begin position="1364"/>
        <end position="1381"/>
    </location>
</feature>
<reference evidence="4" key="1">
    <citation type="submission" date="2025-08" db="UniProtKB">
        <authorList>
            <consortium name="RefSeq"/>
        </authorList>
    </citation>
    <scope>IDENTIFICATION</scope>
    <source>
        <tissue evidence="4">Total insect</tissue>
    </source>
</reference>
<dbReference type="OrthoDB" id="8189109at2759"/>
<sequence length="1381" mass="149992">MKPSRGLAARGAAAGALTALLLASSLIAVTEEAAAPSDPAEAPSCSLQHHPDGDKVQPCTSPGDSLPPRLDALLKSDKISPEFRTAAAAMNFGTVSPAVMGDIPVLLLLHLSAGSLSTSAPRALSAIIRKHPKDVVVAKAVLTALDLADNEKRTRFIRELGLTSGLSLGVQSAIAASTVHWWGPELEQHSMDLAMVGSPLLAALPPGYLAELDSERTAKMLMRLRNHPWESPDDPSWSSQSPETKRVWMTMFKKDDASGKGQLINSGTDGLKMLWAGATPDEIADLQFVDTDRRLLTRLSHLTKLQTRAFLAKLYPTAALSSLEMNELFSWALDFSPAGLQRFLANDTDFSNLPAADTSRASLPTLKQVLEQVVATMVIQGRIEEAGAPGTWARRIKDVGRLAYLIRADRLANYSQHQLPADVLTALDTYKLSSLQARCLTNNGKFLDLQRPLKDLEGLHGLTLALSTGRLASLRTSTVSNDVMNHLLESLPATNLGRASVLFNKMRASLSEPKVLEAVLRNPSPGQFWALVSSREVAAEREALEKALSRTKAPVARSRGIFDLGMWIDQHLNKKDGIEEHLRFLPQDTLSAVLGSARRELASSSNSSGSVVWTSDTLLAADRPLVRGALLGLTCADVIAMDLVDLPVIVAALNRRVEEAGVAFPKRLQHCLQRAMEDYLAIKKRMRQYHPDVPLIEVLEPSDIEAFGGYLLSALRPGLIQQSHYAKLILSSIGSLSPQELLAAAPSLERLREFALQLVDLYRATRSVGPRCLFALGNLHMFLPPDVITAIEPDAWKLFVEARAGRPLSLAVCGGSEQRDAWHRLTVRAFGSPSLWSAGVVAALGDVMAALPGDVLLTVRMPNWRDAADTLAERTVYHRPTGVAGSDQPRPFVEVCRSLLSPEEQSSYYWSVRRVARLYLRAAQWLLDTVEDADKLVRRLMPRSSRPHFAISHHRQAAVVTTTTEAPTTTSSTTTTTEVTTTEDPFGNFDDFLTSKDPWLVSALSTLLPVPQEPPKTVIVDKDPASTTSAAETTTAWTTDGPSTVPTAAASLPELKSWDESDVSQSTSAPSTSSATSPLTERASERSDGTPAPQSVDSLPALTTALYPNQSTSGGQLNLSATTAKYSAELADKEEALAAANVSTIAVPAVAGERKGQDGLEDPEAAVLAENKVRRRRSDAAEDEMEHQISRDVQVQVTCDALRVLGAASSLAIVNSDPEHMLDSEVSDCVEELGAVRLGASVARDFWTKIPEKQRLDWLGDMGQLVQGMPVDEVPRLNLSLAHENVLDTLSVVGSHVTDRQCWTRWRRSWSSRTRSSGRWPARLVARRPATWTRTACWWRWGRWRARCAWTCSACCCRGAAPCSTRPAASRESARAATRPA</sequence>
<dbReference type="GeneID" id="117651725"/>